<name>A0A1A9KMJ6_9PSED</name>
<dbReference type="PANTHER" id="PTHR43537">
    <property type="entry name" value="TRANSCRIPTIONAL REGULATOR, GNTR FAMILY"/>
    <property type="match status" value="1"/>
</dbReference>
<organism evidence="5 6">
    <name type="scientific">Pseudomonas citronellolis</name>
    <dbReference type="NCBI Taxonomy" id="53408"/>
    <lineage>
        <taxon>Bacteria</taxon>
        <taxon>Pseudomonadati</taxon>
        <taxon>Pseudomonadota</taxon>
        <taxon>Gammaproteobacteria</taxon>
        <taxon>Pseudomonadales</taxon>
        <taxon>Pseudomonadaceae</taxon>
        <taxon>Pseudomonas</taxon>
    </lineage>
</organism>
<dbReference type="Gene3D" id="1.20.120.530">
    <property type="entry name" value="GntR ligand-binding domain-like"/>
    <property type="match status" value="1"/>
</dbReference>
<keyword evidence="3" id="KW-0804">Transcription</keyword>
<protein>
    <recommendedName>
        <fullName evidence="4">HTH gntR-type domain-containing protein</fullName>
    </recommendedName>
</protein>
<keyword evidence="2" id="KW-0238">DNA-binding</keyword>
<feature type="domain" description="HTH gntR-type" evidence="4">
    <location>
        <begin position="10"/>
        <end position="77"/>
    </location>
</feature>
<dbReference type="SUPFAM" id="SSF48008">
    <property type="entry name" value="GntR ligand-binding domain-like"/>
    <property type="match status" value="1"/>
</dbReference>
<gene>
    <name evidence="5" type="ORF">A9C11_31040</name>
</gene>
<dbReference type="PROSITE" id="PS50949">
    <property type="entry name" value="HTH_GNTR"/>
    <property type="match status" value="1"/>
</dbReference>
<dbReference type="GO" id="GO:0003700">
    <property type="term" value="F:DNA-binding transcription factor activity"/>
    <property type="evidence" value="ECO:0007669"/>
    <property type="project" value="InterPro"/>
</dbReference>
<evidence type="ECO:0000313" key="5">
    <source>
        <dbReference type="EMBL" id="ANI18173.1"/>
    </source>
</evidence>
<evidence type="ECO:0000259" key="4">
    <source>
        <dbReference type="PROSITE" id="PS50949"/>
    </source>
</evidence>
<dbReference type="Gene3D" id="1.10.10.10">
    <property type="entry name" value="Winged helix-like DNA-binding domain superfamily/Winged helix DNA-binding domain"/>
    <property type="match status" value="1"/>
</dbReference>
<dbReference type="InterPro" id="IPR036390">
    <property type="entry name" value="WH_DNA-bd_sf"/>
</dbReference>
<dbReference type="SMART" id="SM00345">
    <property type="entry name" value="HTH_GNTR"/>
    <property type="match status" value="1"/>
</dbReference>
<dbReference type="AlphaFoldDB" id="A0A1A9KMJ6"/>
<evidence type="ECO:0000256" key="1">
    <source>
        <dbReference type="ARBA" id="ARBA00023015"/>
    </source>
</evidence>
<dbReference type="SMART" id="SM00895">
    <property type="entry name" value="FCD"/>
    <property type="match status" value="1"/>
</dbReference>
<sequence length="233" mass="25616">MNGETGPRRRGQAQRIYEDLHAAILSRRLRPAAPLSQETLGRIFHAGPSSVRRALQRLAREGAVELAPRRIASVARPDPQRLRQLLETRLLLESDMLRRLAGRLDGQNLAELREMLAAQRRCLAADDALGAQEWARNLHLRLAQLSANPLLPDLLGPLLERLAVSIALGRGQAHTADSCRQQAEMLEALGEGDAERACACLESYLRGVGERLRFAPPPTTDLRAAFAGKLAIP</sequence>
<dbReference type="InterPro" id="IPR011711">
    <property type="entry name" value="GntR_C"/>
</dbReference>
<evidence type="ECO:0000313" key="6">
    <source>
        <dbReference type="Proteomes" id="UP000077748"/>
    </source>
</evidence>
<evidence type="ECO:0000256" key="2">
    <source>
        <dbReference type="ARBA" id="ARBA00023125"/>
    </source>
</evidence>
<dbReference type="PANTHER" id="PTHR43537:SF53">
    <property type="entry name" value="HTH-TYPE TRANSCRIPTIONAL REPRESSOR NANR"/>
    <property type="match status" value="1"/>
</dbReference>
<evidence type="ECO:0000256" key="3">
    <source>
        <dbReference type="ARBA" id="ARBA00023163"/>
    </source>
</evidence>
<dbReference type="Proteomes" id="UP000077748">
    <property type="component" value="Chromosome"/>
</dbReference>
<reference evidence="5 6" key="1">
    <citation type="submission" date="2016-05" db="EMBL/GenBank/DDBJ databases">
        <title>Genome Sequence of Pseudomonas citronellolis Strain SJTE-3, an Estrogens and Persistent Organic Pollutants degradation strain.</title>
        <authorList>
            <person name="Liang R."/>
        </authorList>
    </citation>
    <scope>NUCLEOTIDE SEQUENCE [LARGE SCALE GENOMIC DNA]</scope>
    <source>
        <strain evidence="5 6">SJTE-3</strain>
    </source>
</reference>
<dbReference type="Pfam" id="PF00392">
    <property type="entry name" value="GntR"/>
    <property type="match status" value="1"/>
</dbReference>
<dbReference type="RefSeq" id="WP_064584894.1">
    <property type="nucleotide sequence ID" value="NZ_CP015878.1"/>
</dbReference>
<dbReference type="InterPro" id="IPR036388">
    <property type="entry name" value="WH-like_DNA-bd_sf"/>
</dbReference>
<dbReference type="InterPro" id="IPR000524">
    <property type="entry name" value="Tscrpt_reg_HTH_GntR"/>
</dbReference>
<accession>A0A1A9KMJ6</accession>
<proteinExistence type="predicted"/>
<dbReference type="SUPFAM" id="SSF46785">
    <property type="entry name" value="Winged helix' DNA-binding domain"/>
    <property type="match status" value="1"/>
</dbReference>
<keyword evidence="1" id="KW-0805">Transcription regulation</keyword>
<dbReference type="GO" id="GO:0003677">
    <property type="term" value="F:DNA binding"/>
    <property type="evidence" value="ECO:0007669"/>
    <property type="project" value="UniProtKB-KW"/>
</dbReference>
<dbReference type="Pfam" id="PF07729">
    <property type="entry name" value="FCD"/>
    <property type="match status" value="1"/>
</dbReference>
<dbReference type="EMBL" id="CP015878">
    <property type="protein sequence ID" value="ANI18173.1"/>
    <property type="molecule type" value="Genomic_DNA"/>
</dbReference>
<dbReference type="InterPro" id="IPR008920">
    <property type="entry name" value="TF_FadR/GntR_C"/>
</dbReference>